<evidence type="ECO:0000256" key="2">
    <source>
        <dbReference type="ARBA" id="ARBA00022679"/>
    </source>
</evidence>
<evidence type="ECO:0000256" key="5">
    <source>
        <dbReference type="ARBA" id="ARBA00023098"/>
    </source>
</evidence>
<protein>
    <submittedName>
        <fullName evidence="10">1-acyl-sn-glycerol-3-phosphate acyltransferase</fullName>
    </submittedName>
</protein>
<dbReference type="SUPFAM" id="SSF69593">
    <property type="entry name" value="Glycerol-3-phosphate (1)-acyltransferase"/>
    <property type="match status" value="1"/>
</dbReference>
<accession>A0A251X392</accession>
<dbReference type="InterPro" id="IPR002123">
    <property type="entry name" value="Plipid/glycerol_acylTrfase"/>
</dbReference>
<keyword evidence="6 8" id="KW-0472">Membrane</keyword>
<name>A0A251X392_9RHOB</name>
<keyword evidence="11" id="KW-1185">Reference proteome</keyword>
<dbReference type="RefSeq" id="WP_086450511.1">
    <property type="nucleotide sequence ID" value="NZ_MSPP01000001.1"/>
</dbReference>
<keyword evidence="4 8" id="KW-1133">Transmembrane helix</keyword>
<organism evidence="10 11">
    <name type="scientific">Marivivens niveibacter</name>
    <dbReference type="NCBI Taxonomy" id="1930667"/>
    <lineage>
        <taxon>Bacteria</taxon>
        <taxon>Pseudomonadati</taxon>
        <taxon>Pseudomonadota</taxon>
        <taxon>Alphaproteobacteria</taxon>
        <taxon>Rhodobacterales</taxon>
        <taxon>Paracoccaceae</taxon>
        <taxon>Marivivens group</taxon>
        <taxon>Marivivens</taxon>
    </lineage>
</organism>
<dbReference type="EMBL" id="MSPP01000001">
    <property type="protein sequence ID" value="OUD10865.1"/>
    <property type="molecule type" value="Genomic_DNA"/>
</dbReference>
<keyword evidence="2 10" id="KW-0808">Transferase</keyword>
<dbReference type="PANTHER" id="PTHR23063:SF52">
    <property type="entry name" value="LYSOPHOSPHATIDYLCHOLINE ACYLTRANSFERASE"/>
    <property type="match status" value="1"/>
</dbReference>
<dbReference type="PANTHER" id="PTHR23063">
    <property type="entry name" value="PHOSPHOLIPID ACYLTRANSFERASE"/>
    <property type="match status" value="1"/>
</dbReference>
<keyword evidence="3 8" id="KW-0812">Transmembrane</keyword>
<dbReference type="GO" id="GO:0016746">
    <property type="term" value="F:acyltransferase activity"/>
    <property type="evidence" value="ECO:0007669"/>
    <property type="project" value="UniProtKB-KW"/>
</dbReference>
<evidence type="ECO:0000256" key="1">
    <source>
        <dbReference type="ARBA" id="ARBA00004370"/>
    </source>
</evidence>
<dbReference type="OrthoDB" id="9806880at2"/>
<sequence>MNMMWDPDMPPPSIERGPFGYVKALFRAIGMLVVILLGLCVFLPLRLIEMPIFGAARPMSPYVTQFVCRNTLRIVGIKYSVKGQPMKTSGAVVANHASWLDIFVLNARKRIYFVAKSEVAGWAGIGFLARITGTVFIKRDRKEASNQINVFRDRLALGHKLLFFPEGTSTDGRRVLLFKPTLFAAFLTPEIRDEMKIQPVSIVYQAGPNMAPRQYGWWGDMAFGTHLIATLAARRQGRVTVVYHPAVNASDYTDRKVLARDLENTVRSSLEEFGVLDE</sequence>
<dbReference type="CDD" id="cd07989">
    <property type="entry name" value="LPLAT_AGPAT-like"/>
    <property type="match status" value="1"/>
</dbReference>
<dbReference type="GO" id="GO:0016020">
    <property type="term" value="C:membrane"/>
    <property type="evidence" value="ECO:0007669"/>
    <property type="project" value="UniProtKB-SubCell"/>
</dbReference>
<comment type="caution">
    <text evidence="10">The sequence shown here is derived from an EMBL/GenBank/DDBJ whole genome shotgun (WGS) entry which is preliminary data.</text>
</comment>
<dbReference type="Proteomes" id="UP000194664">
    <property type="component" value="Unassembled WGS sequence"/>
</dbReference>
<evidence type="ECO:0000259" key="9">
    <source>
        <dbReference type="SMART" id="SM00563"/>
    </source>
</evidence>
<gene>
    <name evidence="10" type="ORF">BVC71_05180</name>
</gene>
<feature type="domain" description="Phospholipid/glycerol acyltransferase" evidence="9">
    <location>
        <begin position="90"/>
        <end position="205"/>
    </location>
</feature>
<dbReference type="AlphaFoldDB" id="A0A251X392"/>
<evidence type="ECO:0000313" key="10">
    <source>
        <dbReference type="EMBL" id="OUD10865.1"/>
    </source>
</evidence>
<evidence type="ECO:0000313" key="11">
    <source>
        <dbReference type="Proteomes" id="UP000194664"/>
    </source>
</evidence>
<proteinExistence type="predicted"/>
<keyword evidence="7 10" id="KW-0012">Acyltransferase</keyword>
<feature type="transmembrane region" description="Helical" evidence="8">
    <location>
        <begin position="20"/>
        <end position="43"/>
    </location>
</feature>
<dbReference type="Pfam" id="PF01553">
    <property type="entry name" value="Acyltransferase"/>
    <property type="match status" value="1"/>
</dbReference>
<evidence type="ECO:0000256" key="8">
    <source>
        <dbReference type="SAM" id="Phobius"/>
    </source>
</evidence>
<comment type="subcellular location">
    <subcellularLocation>
        <location evidence="1">Membrane</location>
    </subcellularLocation>
</comment>
<dbReference type="GO" id="GO:0006629">
    <property type="term" value="P:lipid metabolic process"/>
    <property type="evidence" value="ECO:0007669"/>
    <property type="project" value="UniProtKB-KW"/>
</dbReference>
<evidence type="ECO:0000256" key="6">
    <source>
        <dbReference type="ARBA" id="ARBA00023136"/>
    </source>
</evidence>
<evidence type="ECO:0000256" key="3">
    <source>
        <dbReference type="ARBA" id="ARBA00022692"/>
    </source>
</evidence>
<evidence type="ECO:0000256" key="4">
    <source>
        <dbReference type="ARBA" id="ARBA00022989"/>
    </source>
</evidence>
<dbReference type="SMART" id="SM00563">
    <property type="entry name" value="PlsC"/>
    <property type="match status" value="1"/>
</dbReference>
<keyword evidence="5" id="KW-0443">Lipid metabolism</keyword>
<reference evidence="10 11" key="1">
    <citation type="submission" date="2016-12" db="EMBL/GenBank/DDBJ databases">
        <title>The draft genome sequence of HSLHS2.</title>
        <authorList>
            <person name="Hu D."/>
            <person name="Wang L."/>
            <person name="Shao Z."/>
        </authorList>
    </citation>
    <scope>NUCLEOTIDE SEQUENCE [LARGE SCALE GENOMIC DNA]</scope>
    <source>
        <strain evidence="10">MCCC 1A06712</strain>
    </source>
</reference>
<evidence type="ECO:0000256" key="7">
    <source>
        <dbReference type="ARBA" id="ARBA00023315"/>
    </source>
</evidence>